<dbReference type="GO" id="GO:0034587">
    <property type="term" value="P:piRNA processing"/>
    <property type="evidence" value="ECO:0007669"/>
    <property type="project" value="TreeGrafter"/>
</dbReference>
<dbReference type="SMART" id="SM00322">
    <property type="entry name" value="KH"/>
    <property type="match status" value="2"/>
</dbReference>
<dbReference type="Gene3D" id="3.30.1370.10">
    <property type="entry name" value="K Homology domain, type 1"/>
    <property type="match status" value="2"/>
</dbReference>
<dbReference type="InterPro" id="IPR050621">
    <property type="entry name" value="Tudor_domain_containing"/>
</dbReference>
<reference evidence="5" key="1">
    <citation type="submission" date="2025-08" db="UniProtKB">
        <authorList>
            <consortium name="RefSeq"/>
        </authorList>
    </citation>
    <scope>IDENTIFICATION</scope>
    <source>
        <tissue evidence="5">Blood</tissue>
    </source>
</reference>
<evidence type="ECO:0000256" key="2">
    <source>
        <dbReference type="SAM" id="MobiDB-lite"/>
    </source>
</evidence>
<dbReference type="Gene3D" id="2.40.50.90">
    <property type="match status" value="1"/>
</dbReference>
<dbReference type="InterPro" id="IPR035437">
    <property type="entry name" value="SNase_OB-fold_sf"/>
</dbReference>
<proteinExistence type="predicted"/>
<feature type="compositionally biased region" description="Polar residues" evidence="2">
    <location>
        <begin position="308"/>
        <end position="318"/>
    </location>
</feature>
<accession>A0AA97J0F3</accession>
<name>A0AA97J0F3_EUBMA</name>
<dbReference type="InterPro" id="IPR036612">
    <property type="entry name" value="KH_dom_type_1_sf"/>
</dbReference>
<dbReference type="Pfam" id="PF00013">
    <property type="entry name" value="KH_1"/>
    <property type="match status" value="2"/>
</dbReference>
<sequence>MISLLSFSDGELQLRKFLPSPLRPPSALEGGMSSERSSWGSLTTLQKVAVALGIPASGAILYILYRRYRESREERLTFVGDEEIEMEMKVPKDAVRLLIGRQGANIKQLRKDTRARIDLDVEESSEDRTIRICGSPVQVCKAKAAIHQLLAENSPVEEKMYVPQGAVGRIIGRGGETVRSICRSTGAKVLCDRQGDGVFSLTRLITISGTPKEVKAAKALIMEKLSENEAFQKKLAQLASCQPLRKHPVGRRKEEGAGDQAGPHPHIGEAPSWLPCPSQKERDAETNQAEYPLDEPQELRSENDTPEDSLSGTSWPSSTFEVPSPDFSFHANEHLEVYISASENPNHFWIQMIGSRTFQLNKLHEEMTQYYESSGCVDGLPNVHVDDIVAAPYQYDGTWYRARVLGTLENGNLDLYYVDYGDNGEAPLEKLRALRSDFLSLPFQAIECSLAGIAPAGGQWEEAALDEFDCLTQCGKWQPIVAKIASYVPSGSNTWPHVHLYSISGKQNIDIGEELIRLGYAVQCPLEEGAAVGDGLHQARHGAVPGDSHPNQGNMEEMSLESLNSDMPKTPDEMPLTLSCLSLSEAASVSESGDVSQLEDSS</sequence>
<dbReference type="SUPFAM" id="SSF63748">
    <property type="entry name" value="Tudor/PWWP/MBT"/>
    <property type="match status" value="1"/>
</dbReference>
<evidence type="ECO:0000313" key="4">
    <source>
        <dbReference type="Proteomes" id="UP001190640"/>
    </source>
</evidence>
<evidence type="ECO:0000313" key="5">
    <source>
        <dbReference type="RefSeq" id="XP_054828997.1"/>
    </source>
</evidence>
<feature type="domain" description="Tudor" evidence="3">
    <location>
        <begin position="382"/>
        <end position="441"/>
    </location>
</feature>
<dbReference type="SMART" id="SM00333">
    <property type="entry name" value="TUDOR"/>
    <property type="match status" value="1"/>
</dbReference>
<dbReference type="CDD" id="cd22429">
    <property type="entry name" value="KH-I_TDRKH_rpt2"/>
    <property type="match status" value="1"/>
</dbReference>
<keyword evidence="4" id="KW-1185">Reference proteome</keyword>
<keyword evidence="1" id="KW-0694">RNA-binding</keyword>
<protein>
    <submittedName>
        <fullName evidence="5">Tudor and KH domain-containing protein isoform X1</fullName>
    </submittedName>
</protein>
<evidence type="ECO:0000259" key="3">
    <source>
        <dbReference type="PROSITE" id="PS50304"/>
    </source>
</evidence>
<feature type="region of interest" description="Disordered" evidence="2">
    <location>
        <begin position="245"/>
        <end position="318"/>
    </location>
</feature>
<dbReference type="Proteomes" id="UP001190640">
    <property type="component" value="Chromosome 1"/>
</dbReference>
<dbReference type="PANTHER" id="PTHR22948:SF18">
    <property type="entry name" value="TUDOR AND KH DOMAIN-CONTAINING PROTEIN"/>
    <property type="match status" value="1"/>
</dbReference>
<evidence type="ECO:0000256" key="1">
    <source>
        <dbReference type="PROSITE-ProRule" id="PRU00117"/>
    </source>
</evidence>
<dbReference type="GO" id="GO:0043186">
    <property type="term" value="C:P granule"/>
    <property type="evidence" value="ECO:0007669"/>
    <property type="project" value="TreeGrafter"/>
</dbReference>
<dbReference type="Gene3D" id="2.30.30.140">
    <property type="match status" value="1"/>
</dbReference>
<dbReference type="PANTHER" id="PTHR22948">
    <property type="entry name" value="TUDOR DOMAIN CONTAINING PROTEIN"/>
    <property type="match status" value="1"/>
</dbReference>
<dbReference type="GO" id="GO:0030719">
    <property type="term" value="P:P granule organization"/>
    <property type="evidence" value="ECO:0007669"/>
    <property type="project" value="TreeGrafter"/>
</dbReference>
<dbReference type="PROSITE" id="PS50084">
    <property type="entry name" value="KH_TYPE_1"/>
    <property type="match status" value="2"/>
</dbReference>
<dbReference type="KEGG" id="emc:129325318"/>
<dbReference type="RefSeq" id="XP_054828997.1">
    <property type="nucleotide sequence ID" value="XM_054973022.1"/>
</dbReference>
<dbReference type="PROSITE" id="PS50304">
    <property type="entry name" value="TUDOR"/>
    <property type="match status" value="1"/>
</dbReference>
<dbReference type="GO" id="GO:0003723">
    <property type="term" value="F:RNA binding"/>
    <property type="evidence" value="ECO:0007669"/>
    <property type="project" value="UniProtKB-UniRule"/>
</dbReference>
<dbReference type="GO" id="GO:0005739">
    <property type="term" value="C:mitochondrion"/>
    <property type="evidence" value="ECO:0007669"/>
    <property type="project" value="UniProtKB-ARBA"/>
</dbReference>
<dbReference type="AlphaFoldDB" id="A0AA97J0F3"/>
<dbReference type="InterPro" id="IPR002999">
    <property type="entry name" value="Tudor"/>
</dbReference>
<gene>
    <name evidence="5" type="primary">TDRKH</name>
</gene>
<dbReference type="InterPro" id="IPR047381">
    <property type="entry name" value="KH-I_TDRKH_rpt2"/>
</dbReference>
<dbReference type="Pfam" id="PF00567">
    <property type="entry name" value="TUDOR"/>
    <property type="match status" value="1"/>
</dbReference>
<dbReference type="InterPro" id="IPR004088">
    <property type="entry name" value="KH_dom_type_1"/>
</dbReference>
<dbReference type="SUPFAM" id="SSF54791">
    <property type="entry name" value="Eukaryotic type KH-domain (KH-domain type I)"/>
    <property type="match status" value="2"/>
</dbReference>
<dbReference type="InterPro" id="IPR004087">
    <property type="entry name" value="KH_dom"/>
</dbReference>
<dbReference type="GO" id="GO:0007283">
    <property type="term" value="P:spermatogenesis"/>
    <property type="evidence" value="ECO:0007669"/>
    <property type="project" value="TreeGrafter"/>
</dbReference>
<dbReference type="CDD" id="cd20412">
    <property type="entry name" value="Tudor_TDRD2"/>
    <property type="match status" value="1"/>
</dbReference>
<dbReference type="GeneID" id="129325318"/>
<dbReference type="FunFam" id="3.30.1370.10:FF:000056">
    <property type="entry name" value="Tudor and KH domain containing"/>
    <property type="match status" value="1"/>
</dbReference>
<dbReference type="InterPro" id="IPR047380">
    <property type="entry name" value="TDRD2-like_tudor"/>
</dbReference>
<organism evidence="4 5">
    <name type="scientific">Eublepharis macularius</name>
    <name type="common">Leopard gecko</name>
    <name type="synonym">Cyrtodactylus macularius</name>
    <dbReference type="NCBI Taxonomy" id="481883"/>
    <lineage>
        <taxon>Eukaryota</taxon>
        <taxon>Metazoa</taxon>
        <taxon>Chordata</taxon>
        <taxon>Craniata</taxon>
        <taxon>Vertebrata</taxon>
        <taxon>Euteleostomi</taxon>
        <taxon>Lepidosauria</taxon>
        <taxon>Squamata</taxon>
        <taxon>Bifurcata</taxon>
        <taxon>Gekkota</taxon>
        <taxon>Eublepharidae</taxon>
        <taxon>Eublepharinae</taxon>
        <taxon>Eublepharis</taxon>
    </lineage>
</organism>
<dbReference type="CTD" id="11022"/>